<sequence>MVSTTGGEFPDYYEVLGVSASASSEDIRKAYMREALRSHPDRNDDPHANQTFQQVADAYFTLSDQQRRTAYDNARQHRAKRDRWNRQYNASAHADASSMFGSVFEDLLRPEVENPRWFWTPIGYLSGGFLGFIIANLPGAVAGAFAGGKLGGIRDSKGKSVYEVFSGLQRSQKYAILQALLMQVLAGNYK</sequence>
<dbReference type="InterPro" id="IPR036869">
    <property type="entry name" value="J_dom_sf"/>
</dbReference>
<reference evidence="2" key="1">
    <citation type="submission" date="2022-07" db="EMBL/GenBank/DDBJ databases">
        <title>Phylogenomic reconstructions and comparative analyses of Kickxellomycotina fungi.</title>
        <authorList>
            <person name="Reynolds N.K."/>
            <person name="Stajich J.E."/>
            <person name="Barry K."/>
            <person name="Grigoriev I.V."/>
            <person name="Crous P."/>
            <person name="Smith M.E."/>
        </authorList>
    </citation>
    <scope>NUCLEOTIDE SEQUENCE</scope>
    <source>
        <strain evidence="2">RSA 567</strain>
    </source>
</reference>
<gene>
    <name evidence="2" type="ORF">H4R34_006110</name>
</gene>
<dbReference type="Pfam" id="PF00226">
    <property type="entry name" value="DnaJ"/>
    <property type="match status" value="1"/>
</dbReference>
<dbReference type="PRINTS" id="PR00625">
    <property type="entry name" value="JDOMAIN"/>
</dbReference>
<dbReference type="GO" id="GO:0005789">
    <property type="term" value="C:endoplasmic reticulum membrane"/>
    <property type="evidence" value="ECO:0007669"/>
    <property type="project" value="TreeGrafter"/>
</dbReference>
<organism evidence="2 3">
    <name type="scientific">Dimargaris verticillata</name>
    <dbReference type="NCBI Taxonomy" id="2761393"/>
    <lineage>
        <taxon>Eukaryota</taxon>
        <taxon>Fungi</taxon>
        <taxon>Fungi incertae sedis</taxon>
        <taxon>Zoopagomycota</taxon>
        <taxon>Kickxellomycotina</taxon>
        <taxon>Dimargaritomycetes</taxon>
        <taxon>Dimargaritales</taxon>
        <taxon>Dimargaritaceae</taxon>
        <taxon>Dimargaris</taxon>
    </lineage>
</organism>
<dbReference type="PROSITE" id="PS50076">
    <property type="entry name" value="DNAJ_2"/>
    <property type="match status" value="1"/>
</dbReference>
<feature type="domain" description="J" evidence="1">
    <location>
        <begin position="11"/>
        <end position="75"/>
    </location>
</feature>
<dbReference type="InterPro" id="IPR051100">
    <property type="entry name" value="DnaJ_subfamily_B/C"/>
</dbReference>
<evidence type="ECO:0000313" key="2">
    <source>
        <dbReference type="EMBL" id="KAJ1970020.1"/>
    </source>
</evidence>
<dbReference type="SUPFAM" id="SSF46565">
    <property type="entry name" value="Chaperone J-domain"/>
    <property type="match status" value="1"/>
</dbReference>
<dbReference type="EMBL" id="JANBQB010001856">
    <property type="protein sequence ID" value="KAJ1970020.1"/>
    <property type="molecule type" value="Genomic_DNA"/>
</dbReference>
<dbReference type="PANTHER" id="PTHR43908">
    <property type="entry name" value="AT29763P-RELATED"/>
    <property type="match status" value="1"/>
</dbReference>
<dbReference type="InterPro" id="IPR001623">
    <property type="entry name" value="DnaJ_domain"/>
</dbReference>
<dbReference type="PANTHER" id="PTHR43908:SF3">
    <property type="entry name" value="AT29763P-RELATED"/>
    <property type="match status" value="1"/>
</dbReference>
<proteinExistence type="predicted"/>
<name>A0A9W8AWD0_9FUNG</name>
<accession>A0A9W8AWD0</accession>
<evidence type="ECO:0000259" key="1">
    <source>
        <dbReference type="PROSITE" id="PS50076"/>
    </source>
</evidence>
<dbReference type="Proteomes" id="UP001151582">
    <property type="component" value="Unassembled WGS sequence"/>
</dbReference>
<dbReference type="SMART" id="SM00271">
    <property type="entry name" value="DnaJ"/>
    <property type="match status" value="1"/>
</dbReference>
<dbReference type="Gene3D" id="1.10.287.110">
    <property type="entry name" value="DnaJ domain"/>
    <property type="match status" value="1"/>
</dbReference>
<dbReference type="GO" id="GO:0030544">
    <property type="term" value="F:Hsp70 protein binding"/>
    <property type="evidence" value="ECO:0007669"/>
    <property type="project" value="TreeGrafter"/>
</dbReference>
<keyword evidence="3" id="KW-1185">Reference proteome</keyword>
<dbReference type="GO" id="GO:0071218">
    <property type="term" value="P:cellular response to misfolded protein"/>
    <property type="evidence" value="ECO:0007669"/>
    <property type="project" value="TreeGrafter"/>
</dbReference>
<protein>
    <recommendedName>
        <fullName evidence="1">J domain-containing protein</fullName>
    </recommendedName>
</protein>
<dbReference type="CDD" id="cd06257">
    <property type="entry name" value="DnaJ"/>
    <property type="match status" value="1"/>
</dbReference>
<dbReference type="AlphaFoldDB" id="A0A9W8AWD0"/>
<evidence type="ECO:0000313" key="3">
    <source>
        <dbReference type="Proteomes" id="UP001151582"/>
    </source>
</evidence>
<comment type="caution">
    <text evidence="2">The sequence shown here is derived from an EMBL/GenBank/DDBJ whole genome shotgun (WGS) entry which is preliminary data.</text>
</comment>
<dbReference type="OrthoDB" id="442087at2759"/>